<reference evidence="3" key="1">
    <citation type="journal article" date="2019" name="Int. J. Syst. Evol. Microbiol.">
        <title>The Global Catalogue of Microorganisms (GCM) 10K type strain sequencing project: providing services to taxonomists for standard genome sequencing and annotation.</title>
        <authorList>
            <consortium name="The Broad Institute Genomics Platform"/>
            <consortium name="The Broad Institute Genome Sequencing Center for Infectious Disease"/>
            <person name="Wu L."/>
            <person name="Ma J."/>
        </authorList>
    </citation>
    <scope>NUCLEOTIDE SEQUENCE [LARGE SCALE GENOMIC DNA]</scope>
    <source>
        <strain evidence="3">PCU 347</strain>
    </source>
</reference>
<organism evidence="2 3">
    <name type="scientific">Streptomyces andamanensis</name>
    <dbReference type="NCBI Taxonomy" id="1565035"/>
    <lineage>
        <taxon>Bacteria</taxon>
        <taxon>Bacillati</taxon>
        <taxon>Actinomycetota</taxon>
        <taxon>Actinomycetes</taxon>
        <taxon>Kitasatosporales</taxon>
        <taxon>Streptomycetaceae</taxon>
        <taxon>Streptomyces</taxon>
    </lineage>
</organism>
<accession>A0ABV8TCZ8</accession>
<dbReference type="Proteomes" id="UP001595824">
    <property type="component" value="Unassembled WGS sequence"/>
</dbReference>
<evidence type="ECO:0000313" key="3">
    <source>
        <dbReference type="Proteomes" id="UP001595824"/>
    </source>
</evidence>
<sequence>MLKAYVRRYDGSTYPVTIRQHGQHIGATQGKVRFARLWWQDTLPKDDGEEASRALLTDSAVLVDRLVLTRVGAHGEERQVFQGLLTEVTVDTGEQISVAAVDNPNTDQIYPQLVEQPFSVDGPLLPSDQVSLAVVPKGAPPQPPEARGLFSAGLQPSGPAARPVGPPAAPPAGLWQQQPGHAPGVPATTDV</sequence>
<keyword evidence="3" id="KW-1185">Reference proteome</keyword>
<feature type="region of interest" description="Disordered" evidence="1">
    <location>
        <begin position="136"/>
        <end position="191"/>
    </location>
</feature>
<dbReference type="EMBL" id="JBHSDP010000011">
    <property type="protein sequence ID" value="MFC4328384.1"/>
    <property type="molecule type" value="Genomic_DNA"/>
</dbReference>
<dbReference type="RefSeq" id="WP_381738596.1">
    <property type="nucleotide sequence ID" value="NZ_JBHSDP010000011.1"/>
</dbReference>
<name>A0ABV8TCZ8_9ACTN</name>
<evidence type="ECO:0000313" key="2">
    <source>
        <dbReference type="EMBL" id="MFC4328384.1"/>
    </source>
</evidence>
<comment type="caution">
    <text evidence="2">The sequence shown here is derived from an EMBL/GenBank/DDBJ whole genome shotgun (WGS) entry which is preliminary data.</text>
</comment>
<protein>
    <submittedName>
        <fullName evidence="2">Uncharacterized protein</fullName>
    </submittedName>
</protein>
<proteinExistence type="predicted"/>
<gene>
    <name evidence="2" type="ORF">ACFPC0_11150</name>
</gene>
<evidence type="ECO:0000256" key="1">
    <source>
        <dbReference type="SAM" id="MobiDB-lite"/>
    </source>
</evidence>